<name>A0ABX6THS8_9SPHI</name>
<organism evidence="1 2">
    <name type="scientific">Pedobacter riviphilus</name>
    <dbReference type="NCBI Taxonomy" id="2766984"/>
    <lineage>
        <taxon>Bacteria</taxon>
        <taxon>Pseudomonadati</taxon>
        <taxon>Bacteroidota</taxon>
        <taxon>Sphingobacteriia</taxon>
        <taxon>Sphingobacteriales</taxon>
        <taxon>Sphingobacteriaceae</taxon>
        <taxon>Pedobacter</taxon>
    </lineage>
</organism>
<gene>
    <name evidence="1" type="ORF">H9N25_00745</name>
</gene>
<protein>
    <submittedName>
        <fullName evidence="1">Uncharacterized protein</fullName>
    </submittedName>
</protein>
<sequence length="62" mass="7497">MENQDDLNFSRFNDITIQEVKALPMFKHFSDSEAEEIVRTLKRFSKIIVEDHFKKENQQRKP</sequence>
<evidence type="ECO:0000313" key="2">
    <source>
        <dbReference type="Proteomes" id="UP000516439"/>
    </source>
</evidence>
<evidence type="ECO:0000313" key="1">
    <source>
        <dbReference type="EMBL" id="QNR85072.1"/>
    </source>
</evidence>
<dbReference type="RefSeq" id="WP_190327609.1">
    <property type="nucleotide sequence ID" value="NZ_CP061171.1"/>
</dbReference>
<proteinExistence type="predicted"/>
<dbReference type="EMBL" id="CP061171">
    <property type="protein sequence ID" value="QNR85072.1"/>
    <property type="molecule type" value="Genomic_DNA"/>
</dbReference>
<accession>A0ABX6THS8</accession>
<keyword evidence="2" id="KW-1185">Reference proteome</keyword>
<dbReference type="Proteomes" id="UP000516439">
    <property type="component" value="Chromosome"/>
</dbReference>
<reference evidence="1 2" key="1">
    <citation type="submission" date="2020-09" db="EMBL/GenBank/DDBJ databases">
        <title>Pedobacter sp. SW-16 isolated from soil near Yeocheon.</title>
        <authorList>
            <person name="Im H.S."/>
            <person name="Joung Y."/>
            <person name="Lee S.-S."/>
        </authorList>
    </citation>
    <scope>NUCLEOTIDE SEQUENCE [LARGE SCALE GENOMIC DNA]</scope>
    <source>
        <strain evidence="1 2">SW-16</strain>
    </source>
</reference>